<comment type="similarity">
    <text evidence="16">Belongs to the protein kinase superfamily. Ser/Thr protein kinase family.</text>
</comment>
<keyword evidence="20" id="KW-1185">Reference proteome</keyword>
<evidence type="ECO:0000256" key="12">
    <source>
        <dbReference type="ARBA" id="ARBA00023136"/>
    </source>
</evidence>
<dbReference type="InterPro" id="IPR024171">
    <property type="entry name" value="SRK-like_kinase"/>
</dbReference>
<dbReference type="InterPro" id="IPR001480">
    <property type="entry name" value="Bulb-type_lectin_dom"/>
</dbReference>
<dbReference type="Pfam" id="PF07714">
    <property type="entry name" value="PK_Tyr_Ser-Thr"/>
    <property type="match status" value="2"/>
</dbReference>
<keyword evidence="9 16" id="KW-0418">Kinase</keyword>
<evidence type="ECO:0000256" key="13">
    <source>
        <dbReference type="ARBA" id="ARBA00023157"/>
    </source>
</evidence>
<evidence type="ECO:0000256" key="17">
    <source>
        <dbReference type="SAM" id="Phobius"/>
    </source>
</evidence>
<dbReference type="EMBL" id="OU503048">
    <property type="protein sequence ID" value="CAI9773618.1"/>
    <property type="molecule type" value="Genomic_DNA"/>
</dbReference>
<dbReference type="EC" id="2.7.11.1" evidence="16"/>
<dbReference type="AlphaFoldDB" id="A0AAD1ZPM6"/>
<dbReference type="PIRSF" id="PIRSF000641">
    <property type="entry name" value="SRK"/>
    <property type="match status" value="1"/>
</dbReference>
<evidence type="ECO:0000256" key="8">
    <source>
        <dbReference type="ARBA" id="ARBA00022741"/>
    </source>
</evidence>
<keyword evidence="13" id="KW-1015">Disulfide bond</keyword>
<dbReference type="FunFam" id="1.10.510.10:FF:001722">
    <property type="entry name" value="G-type lectin S-receptor-like serine/threonine-protein kinase B120"/>
    <property type="match status" value="1"/>
</dbReference>
<keyword evidence="14" id="KW-0675">Receptor</keyword>
<keyword evidence="4 16" id="KW-0808">Transferase</keyword>
<evidence type="ECO:0000256" key="14">
    <source>
        <dbReference type="ARBA" id="ARBA00023170"/>
    </source>
</evidence>
<dbReference type="GO" id="GO:0004674">
    <property type="term" value="F:protein serine/threonine kinase activity"/>
    <property type="evidence" value="ECO:0007669"/>
    <property type="project" value="UniProtKB-KW"/>
</dbReference>
<dbReference type="CDD" id="cd00028">
    <property type="entry name" value="B_lectin"/>
    <property type="match status" value="1"/>
</dbReference>
<comment type="subcellular location">
    <subcellularLocation>
        <location evidence="1">Cell membrane</location>
        <topology evidence="1">Single-pass type I membrane protein</topology>
    </subcellularLocation>
</comment>
<dbReference type="FunFam" id="3.30.200.20:FF:000330">
    <property type="entry name" value="G-type lectin S-receptor-like serine/threonine-protein kinase At4g03230"/>
    <property type="match status" value="1"/>
</dbReference>
<evidence type="ECO:0000256" key="6">
    <source>
        <dbReference type="ARBA" id="ARBA00022729"/>
    </source>
</evidence>
<evidence type="ECO:0000256" key="10">
    <source>
        <dbReference type="ARBA" id="ARBA00022840"/>
    </source>
</evidence>
<keyword evidence="7" id="KW-0430">Lectin</keyword>
<dbReference type="Pfam" id="PF08276">
    <property type="entry name" value="PAN_2"/>
    <property type="match status" value="1"/>
</dbReference>
<evidence type="ECO:0000256" key="11">
    <source>
        <dbReference type="ARBA" id="ARBA00022989"/>
    </source>
</evidence>
<dbReference type="SUPFAM" id="SSF51110">
    <property type="entry name" value="alpha-D-mannose-specific plant lectins"/>
    <property type="match status" value="1"/>
</dbReference>
<protein>
    <recommendedName>
        <fullName evidence="16">Receptor-like serine/threonine-protein kinase</fullName>
        <ecNumber evidence="16">2.7.11.1</ecNumber>
    </recommendedName>
</protein>
<sequence length="751" mass="84127">MVCAGAERDSILRGRQPLRDWEYLSSANKVFKLEYFSPGNSKVRYLGICYNTPPDYGEANLPLYDRTVWVANRNNPIADASGSLFIDTDGKLKITSRGGDITSVFNSAPVASNDASAILLDNGNFVLRELNPDGSVNQTLWQSFDYATDTILPGMRMGINFKTGHQWSLTGWISKESPSSGSFTIGGDPNGTNQLIIWYKGNVYWTTGIWNNGRFANLAKLLDGDFSFVSNENEKYLTYSVNENISFLYYRIDPSGIVMGIVLGSFGDCSFSKPDGGCVKKTLPDCRKPDYWFESRVGYMRGDGYRFGESYNLSIFECQEKCEQNCSCVAYASRTTQYGTGCEIWNKETNFYASGYADREIFVLKRDTGSESTYVREKHKLAARKWWIWLITAFGGTTLLAFTTFCFFNVRVKGMVRTKARILLNELEDTITAPGKYSQSSDTMDKKMSQVNIFSFESIAMATNNFADENKLGQGGFGPVYKGALPGGQEIAIKRLSRSSGQGLTEFKNEIQLIAKLQHTNLVRILGCCIQGEEKILVYEYMPNKSLDFFLFDSSRGELLNWTDRMNIIEGVAQGLLYLHKIFGVQQTEANTKRIVGTYGYMSPEYAIKGIVSMKSDVFSFGVLLLEIVSGKRNHSSHPLGHHPFNLIGLAWELWMEGRVLELMDSRLDDSSHEDEIMRCINVGLLCVQDQPGDRPSMTDVVSMLTNSTVQLPAPKQPSFFTESSSQEGKSEITTENYCSNILSISVMEAR</sequence>
<comment type="catalytic activity">
    <reaction evidence="16">
        <text>L-seryl-[protein] + ATP = O-phospho-L-seryl-[protein] + ADP + H(+)</text>
        <dbReference type="Rhea" id="RHEA:17989"/>
        <dbReference type="Rhea" id="RHEA-COMP:9863"/>
        <dbReference type="Rhea" id="RHEA-COMP:11604"/>
        <dbReference type="ChEBI" id="CHEBI:15378"/>
        <dbReference type="ChEBI" id="CHEBI:29999"/>
        <dbReference type="ChEBI" id="CHEBI:30616"/>
        <dbReference type="ChEBI" id="CHEBI:83421"/>
        <dbReference type="ChEBI" id="CHEBI:456216"/>
        <dbReference type="EC" id="2.7.11.1"/>
    </reaction>
</comment>
<dbReference type="Proteomes" id="UP000834106">
    <property type="component" value="Chromosome 13"/>
</dbReference>
<dbReference type="SMART" id="SM00108">
    <property type="entry name" value="B_lectin"/>
    <property type="match status" value="1"/>
</dbReference>
<keyword evidence="6" id="KW-0732">Signal</keyword>
<keyword evidence="15" id="KW-0325">Glycoprotein</keyword>
<keyword evidence="12 17" id="KW-0472">Membrane</keyword>
<evidence type="ECO:0000256" key="15">
    <source>
        <dbReference type="ARBA" id="ARBA00023180"/>
    </source>
</evidence>
<keyword evidence="8 16" id="KW-0547">Nucleotide-binding</keyword>
<dbReference type="Pfam" id="PF01453">
    <property type="entry name" value="B_lectin"/>
    <property type="match status" value="1"/>
</dbReference>
<dbReference type="PANTHER" id="PTHR27002:SF926">
    <property type="entry name" value="OS07G0535800 PROTEIN"/>
    <property type="match status" value="1"/>
</dbReference>
<comment type="catalytic activity">
    <reaction evidence="16">
        <text>L-threonyl-[protein] + ATP = O-phospho-L-threonyl-[protein] + ADP + H(+)</text>
        <dbReference type="Rhea" id="RHEA:46608"/>
        <dbReference type="Rhea" id="RHEA-COMP:11060"/>
        <dbReference type="Rhea" id="RHEA-COMP:11605"/>
        <dbReference type="ChEBI" id="CHEBI:15378"/>
        <dbReference type="ChEBI" id="CHEBI:30013"/>
        <dbReference type="ChEBI" id="CHEBI:30616"/>
        <dbReference type="ChEBI" id="CHEBI:61977"/>
        <dbReference type="ChEBI" id="CHEBI:456216"/>
        <dbReference type="EC" id="2.7.11.1"/>
    </reaction>
</comment>
<keyword evidence="3 16" id="KW-0723">Serine/threonine-protein kinase</keyword>
<evidence type="ECO:0000256" key="3">
    <source>
        <dbReference type="ARBA" id="ARBA00022527"/>
    </source>
</evidence>
<dbReference type="InterPro" id="IPR001245">
    <property type="entry name" value="Ser-Thr/Tyr_kinase_cat_dom"/>
</dbReference>
<keyword evidence="5 17" id="KW-0812">Transmembrane</keyword>
<organism evidence="19 20">
    <name type="scientific">Fraxinus pennsylvanica</name>
    <dbReference type="NCBI Taxonomy" id="56036"/>
    <lineage>
        <taxon>Eukaryota</taxon>
        <taxon>Viridiplantae</taxon>
        <taxon>Streptophyta</taxon>
        <taxon>Embryophyta</taxon>
        <taxon>Tracheophyta</taxon>
        <taxon>Spermatophyta</taxon>
        <taxon>Magnoliopsida</taxon>
        <taxon>eudicotyledons</taxon>
        <taxon>Gunneridae</taxon>
        <taxon>Pentapetalae</taxon>
        <taxon>asterids</taxon>
        <taxon>lamiids</taxon>
        <taxon>Lamiales</taxon>
        <taxon>Oleaceae</taxon>
        <taxon>Oleeae</taxon>
        <taxon>Fraxinus</taxon>
    </lineage>
</organism>
<dbReference type="Gene3D" id="1.10.510.10">
    <property type="entry name" value="Transferase(Phosphotransferase) domain 1"/>
    <property type="match status" value="1"/>
</dbReference>
<dbReference type="InterPro" id="IPR003609">
    <property type="entry name" value="Pan_app"/>
</dbReference>
<evidence type="ECO:0000256" key="16">
    <source>
        <dbReference type="PIRNR" id="PIRNR000641"/>
    </source>
</evidence>
<gene>
    <name evidence="19" type="ORF">FPE_LOCUS21048</name>
</gene>
<accession>A0AAD1ZPM6</accession>
<dbReference type="GO" id="GO:0005886">
    <property type="term" value="C:plasma membrane"/>
    <property type="evidence" value="ECO:0007669"/>
    <property type="project" value="UniProtKB-SubCell"/>
</dbReference>
<evidence type="ECO:0000256" key="9">
    <source>
        <dbReference type="ARBA" id="ARBA00022777"/>
    </source>
</evidence>
<evidence type="ECO:0000313" key="20">
    <source>
        <dbReference type="Proteomes" id="UP000834106"/>
    </source>
</evidence>
<dbReference type="PANTHER" id="PTHR27002">
    <property type="entry name" value="RECEPTOR-LIKE SERINE/THREONINE-PROTEIN KINASE SD1-8"/>
    <property type="match status" value="1"/>
</dbReference>
<dbReference type="Gene3D" id="2.90.10.10">
    <property type="entry name" value="Bulb-type lectin domain"/>
    <property type="match status" value="1"/>
</dbReference>
<keyword evidence="11 17" id="KW-1133">Transmembrane helix</keyword>
<proteinExistence type="inferred from homology"/>
<dbReference type="Gene3D" id="3.30.200.20">
    <property type="entry name" value="Phosphorylase Kinase, domain 1"/>
    <property type="match status" value="1"/>
</dbReference>
<evidence type="ECO:0000259" key="18">
    <source>
        <dbReference type="SMART" id="SM00108"/>
    </source>
</evidence>
<dbReference type="GO" id="GO:0005524">
    <property type="term" value="F:ATP binding"/>
    <property type="evidence" value="ECO:0007669"/>
    <property type="project" value="UniProtKB-KW"/>
</dbReference>
<evidence type="ECO:0000256" key="1">
    <source>
        <dbReference type="ARBA" id="ARBA00004251"/>
    </source>
</evidence>
<dbReference type="GO" id="GO:0030246">
    <property type="term" value="F:carbohydrate binding"/>
    <property type="evidence" value="ECO:0007669"/>
    <property type="project" value="UniProtKB-KW"/>
</dbReference>
<dbReference type="SUPFAM" id="SSF56112">
    <property type="entry name" value="Protein kinase-like (PK-like)"/>
    <property type="match status" value="1"/>
</dbReference>
<evidence type="ECO:0000256" key="4">
    <source>
        <dbReference type="ARBA" id="ARBA00022679"/>
    </source>
</evidence>
<keyword evidence="2" id="KW-1003">Cell membrane</keyword>
<evidence type="ECO:0000256" key="7">
    <source>
        <dbReference type="ARBA" id="ARBA00022734"/>
    </source>
</evidence>
<keyword evidence="10 16" id="KW-0067">ATP-binding</keyword>
<reference evidence="19" key="1">
    <citation type="submission" date="2023-05" db="EMBL/GenBank/DDBJ databases">
        <authorList>
            <person name="Huff M."/>
        </authorList>
    </citation>
    <scope>NUCLEOTIDE SEQUENCE</scope>
</reference>
<dbReference type="InterPro" id="IPR011009">
    <property type="entry name" value="Kinase-like_dom_sf"/>
</dbReference>
<feature type="domain" description="Bulb-type lectin" evidence="18">
    <location>
        <begin position="15"/>
        <end position="147"/>
    </location>
</feature>
<dbReference type="InterPro" id="IPR036426">
    <property type="entry name" value="Bulb-type_lectin_dom_sf"/>
</dbReference>
<name>A0AAD1ZPM6_9LAMI</name>
<feature type="transmembrane region" description="Helical" evidence="17">
    <location>
        <begin position="386"/>
        <end position="410"/>
    </location>
</feature>
<evidence type="ECO:0000256" key="5">
    <source>
        <dbReference type="ARBA" id="ARBA00022692"/>
    </source>
</evidence>
<evidence type="ECO:0000313" key="19">
    <source>
        <dbReference type="EMBL" id="CAI9773618.1"/>
    </source>
</evidence>
<evidence type="ECO:0000256" key="2">
    <source>
        <dbReference type="ARBA" id="ARBA00022475"/>
    </source>
</evidence>